<feature type="non-terminal residue" evidence="2">
    <location>
        <position position="1"/>
    </location>
</feature>
<gene>
    <name evidence="2" type="ORF">F7725_026455</name>
</gene>
<proteinExistence type="predicted"/>
<name>A0A7J5X719_DISMA</name>
<protein>
    <submittedName>
        <fullName evidence="2">Uncharacterized protein</fullName>
    </submittedName>
</protein>
<evidence type="ECO:0000313" key="2">
    <source>
        <dbReference type="EMBL" id="KAF3832790.1"/>
    </source>
</evidence>
<keyword evidence="3" id="KW-1185">Reference proteome</keyword>
<dbReference type="Proteomes" id="UP000518266">
    <property type="component" value="Unassembled WGS sequence"/>
</dbReference>
<comment type="caution">
    <text evidence="2">The sequence shown here is derived from an EMBL/GenBank/DDBJ whole genome shotgun (WGS) entry which is preliminary data.</text>
</comment>
<feature type="compositionally biased region" description="Low complexity" evidence="1">
    <location>
        <begin position="35"/>
        <end position="46"/>
    </location>
</feature>
<evidence type="ECO:0000256" key="1">
    <source>
        <dbReference type="SAM" id="MobiDB-lite"/>
    </source>
</evidence>
<sequence length="74" mass="8245">MTYDNEERQAEVTPDGSLLKFMKKGGTKEAPSTPPSTSITSDPAATNSARPINQRLWYRPSSNQHSARPVNQWL</sequence>
<reference evidence="2 3" key="1">
    <citation type="submission" date="2020-03" db="EMBL/GenBank/DDBJ databases">
        <title>Dissostichus mawsoni Genome sequencing and assembly.</title>
        <authorList>
            <person name="Park H."/>
        </authorList>
    </citation>
    <scope>NUCLEOTIDE SEQUENCE [LARGE SCALE GENOMIC DNA]</scope>
    <source>
        <strain evidence="2">DM0001</strain>
        <tissue evidence="2">Muscle</tissue>
    </source>
</reference>
<evidence type="ECO:0000313" key="3">
    <source>
        <dbReference type="Proteomes" id="UP000518266"/>
    </source>
</evidence>
<feature type="region of interest" description="Disordered" evidence="1">
    <location>
        <begin position="1"/>
        <end position="74"/>
    </location>
</feature>
<dbReference type="EMBL" id="JAAKFY010000027">
    <property type="protein sequence ID" value="KAF3832790.1"/>
    <property type="molecule type" value="Genomic_DNA"/>
</dbReference>
<accession>A0A7J5X719</accession>
<feature type="compositionally biased region" description="Basic and acidic residues" evidence="1">
    <location>
        <begin position="1"/>
        <end position="10"/>
    </location>
</feature>
<organism evidence="2 3">
    <name type="scientific">Dissostichus mawsoni</name>
    <name type="common">Antarctic cod</name>
    <dbReference type="NCBI Taxonomy" id="36200"/>
    <lineage>
        <taxon>Eukaryota</taxon>
        <taxon>Metazoa</taxon>
        <taxon>Chordata</taxon>
        <taxon>Craniata</taxon>
        <taxon>Vertebrata</taxon>
        <taxon>Euteleostomi</taxon>
        <taxon>Actinopterygii</taxon>
        <taxon>Neopterygii</taxon>
        <taxon>Teleostei</taxon>
        <taxon>Neoteleostei</taxon>
        <taxon>Acanthomorphata</taxon>
        <taxon>Eupercaria</taxon>
        <taxon>Perciformes</taxon>
        <taxon>Notothenioidei</taxon>
        <taxon>Nototheniidae</taxon>
        <taxon>Dissostichus</taxon>
    </lineage>
</organism>
<dbReference type="AlphaFoldDB" id="A0A7J5X719"/>